<accession>E3HYD5</accession>
<feature type="chain" id="PRO_5003170667" evidence="2">
    <location>
        <begin position="30"/>
        <end position="397"/>
    </location>
</feature>
<dbReference type="AlphaFoldDB" id="E3HYD5"/>
<dbReference type="Pfam" id="PF12293">
    <property type="entry name" value="T4BSS_DotH_IcmK"/>
    <property type="match status" value="1"/>
</dbReference>
<keyword evidence="2" id="KW-0732">Signal</keyword>
<feature type="region of interest" description="Disordered" evidence="1">
    <location>
        <begin position="31"/>
        <end position="60"/>
    </location>
</feature>
<keyword evidence="3" id="KW-0614">Plasmid</keyword>
<feature type="region of interest" description="Disordered" evidence="1">
    <location>
        <begin position="80"/>
        <end position="128"/>
    </location>
</feature>
<dbReference type="HOGENOM" id="CLU_693760_0_0_4"/>
<evidence type="ECO:0000313" key="4">
    <source>
        <dbReference type="Proteomes" id="UP000006876"/>
    </source>
</evidence>
<evidence type="ECO:0000256" key="2">
    <source>
        <dbReference type="SAM" id="SignalP"/>
    </source>
</evidence>
<evidence type="ECO:0000313" key="3">
    <source>
        <dbReference type="EMBL" id="ADP20089.1"/>
    </source>
</evidence>
<dbReference type="EMBL" id="CP002289">
    <property type="protein sequence ID" value="ADP20089.1"/>
    <property type="molecule type" value="Genomic_DNA"/>
</dbReference>
<geneLocation type="plasmid" evidence="3 4">
    <name>pA82</name>
</geneLocation>
<feature type="signal peptide" evidence="2">
    <location>
        <begin position="1"/>
        <end position="29"/>
    </location>
</feature>
<proteinExistence type="predicted"/>
<organism evidence="3 4">
    <name type="scientific">Achromobacter xylosoxidans (strain A8)</name>
    <dbReference type="NCBI Taxonomy" id="762376"/>
    <lineage>
        <taxon>Bacteria</taxon>
        <taxon>Pseudomonadati</taxon>
        <taxon>Pseudomonadota</taxon>
        <taxon>Betaproteobacteria</taxon>
        <taxon>Burkholderiales</taxon>
        <taxon>Alcaligenaceae</taxon>
        <taxon>Achromobacter</taxon>
    </lineage>
</organism>
<dbReference type="InterPro" id="IPR022073">
    <property type="entry name" value="T4BSS_DotH_IcmK"/>
</dbReference>
<dbReference type="KEGG" id="axy:AXYL_06807"/>
<protein>
    <submittedName>
        <fullName evidence="3">Uncharacterized protein</fullName>
    </submittedName>
</protein>
<feature type="compositionally biased region" description="Low complexity" evidence="1">
    <location>
        <begin position="80"/>
        <end position="95"/>
    </location>
</feature>
<sequence>MSILITKSGRGRWTVVAALVSAIGLNIQAQPAPQTTQGEPQAAGAPNTGPVLGRGAKAVSNAPQVSNAKYVGDDGAEVAQAPAGQQPTGAALQPAKSAPGQNPSPTASKGPGGSEQSVATDAPLPSPRMDMVTTAVDQVAPLNPSEILKFRKSIDERQAAEVQPLRSDLIPVSVTYDIDLSPGARPQVVQVTPGQGALVNIIDREGNGWPVSSVKNYNEGAIKVERMGPSTLSIEGLSNHKIASVGVLLEGMSVAWSFTVIPAQVTTDVRVDLRLPSLSPGSVTKIGRASGLPTVGAKLDGYLYGGTPEGARRLEVTGVPGARAWQSPDGKLVLRIAGLVSSPAWYERMPAADGTAVYELPPTPIVAVATDDGVSHTVRIKGLQPTVAASDKAWRHQ</sequence>
<gene>
    <name evidence="3" type="ordered locus">AXYL_06807</name>
</gene>
<name>E3HYD5_ACHXA</name>
<dbReference type="eggNOG" id="ENOG5032SK2">
    <property type="taxonomic scope" value="Bacteria"/>
</dbReference>
<evidence type="ECO:0000256" key="1">
    <source>
        <dbReference type="SAM" id="MobiDB-lite"/>
    </source>
</evidence>
<dbReference type="Proteomes" id="UP000006876">
    <property type="component" value="Plasmid pA82"/>
</dbReference>
<reference evidence="4" key="1">
    <citation type="journal article" date="2011" name="J. Bacteriol.">
        <title>Complete genome sequence of the haloaromatic acid-degrading bacterium Achromobacter xylosoxidans A8.</title>
        <authorList>
            <person name="Strnad H."/>
            <person name="Ridl J."/>
            <person name="Paces J."/>
            <person name="Kolar M."/>
            <person name="Vlcek C."/>
            <person name="Paces V."/>
        </authorList>
    </citation>
    <scope>NUCLEOTIDE SEQUENCE [LARGE SCALE GENOMIC DNA]</scope>
    <source>
        <strain evidence="4">A8</strain>
        <plasmid evidence="4">pA82</plasmid>
    </source>
</reference>